<dbReference type="EMBL" id="SLZU01000003">
    <property type="protein sequence ID" value="TCS65594.1"/>
    <property type="molecule type" value="Genomic_DNA"/>
</dbReference>
<reference evidence="3 4" key="1">
    <citation type="submission" date="2019-03" db="EMBL/GenBank/DDBJ databases">
        <title>Genomic Encyclopedia of Type Strains, Phase IV (KMG-IV): sequencing the most valuable type-strain genomes for metagenomic binning, comparative biology and taxonomic classification.</title>
        <authorList>
            <person name="Goeker M."/>
        </authorList>
    </citation>
    <scope>NUCLEOTIDE SEQUENCE [LARGE SCALE GENOMIC DNA]</scope>
    <source>
        <strain evidence="3 4">DSM 104836</strain>
    </source>
</reference>
<evidence type="ECO:0000256" key="1">
    <source>
        <dbReference type="PROSITE-ProRule" id="PRU00169"/>
    </source>
</evidence>
<dbReference type="OrthoDB" id="582170at2"/>
<dbReference type="PROSITE" id="PS50110">
    <property type="entry name" value="RESPONSE_REGULATORY"/>
    <property type="match status" value="1"/>
</dbReference>
<dbReference type="AlphaFoldDB" id="A0A4R3JHX5"/>
<feature type="domain" description="Response regulatory" evidence="2">
    <location>
        <begin position="21"/>
        <end position="134"/>
    </location>
</feature>
<name>A0A4R3JHX5_9RHOB</name>
<evidence type="ECO:0000259" key="2">
    <source>
        <dbReference type="PROSITE" id="PS50110"/>
    </source>
</evidence>
<proteinExistence type="predicted"/>
<dbReference type="InterPro" id="IPR001789">
    <property type="entry name" value="Sig_transdc_resp-reg_receiver"/>
</dbReference>
<dbReference type="RefSeq" id="WP_132243009.1">
    <property type="nucleotide sequence ID" value="NZ_SLZU01000003.1"/>
</dbReference>
<keyword evidence="1" id="KW-0597">Phosphoprotein</keyword>
<keyword evidence="4" id="KW-1185">Reference proteome</keyword>
<organism evidence="3 4">
    <name type="scientific">Primorskyibacter sedentarius</name>
    <dbReference type="NCBI Taxonomy" id="745311"/>
    <lineage>
        <taxon>Bacteria</taxon>
        <taxon>Pseudomonadati</taxon>
        <taxon>Pseudomonadota</taxon>
        <taxon>Alphaproteobacteria</taxon>
        <taxon>Rhodobacterales</taxon>
        <taxon>Roseobacteraceae</taxon>
        <taxon>Primorskyibacter</taxon>
    </lineage>
</organism>
<dbReference type="Gene3D" id="3.40.50.2300">
    <property type="match status" value="1"/>
</dbReference>
<dbReference type="Proteomes" id="UP000295696">
    <property type="component" value="Unassembled WGS sequence"/>
</dbReference>
<dbReference type="SMART" id="SM00448">
    <property type="entry name" value="REC"/>
    <property type="match status" value="1"/>
</dbReference>
<feature type="modified residue" description="4-aspartylphosphate" evidence="1">
    <location>
        <position position="71"/>
    </location>
</feature>
<protein>
    <submittedName>
        <fullName evidence="3">Response regulator receiver domain-containing protein</fullName>
    </submittedName>
</protein>
<comment type="caution">
    <text evidence="3">The sequence shown here is derived from an EMBL/GenBank/DDBJ whole genome shotgun (WGS) entry which is preliminary data.</text>
</comment>
<dbReference type="GO" id="GO:0000160">
    <property type="term" value="P:phosphorelay signal transduction system"/>
    <property type="evidence" value="ECO:0007669"/>
    <property type="project" value="InterPro"/>
</dbReference>
<dbReference type="SUPFAM" id="SSF52172">
    <property type="entry name" value="CheY-like"/>
    <property type="match status" value="1"/>
</dbReference>
<dbReference type="InterPro" id="IPR011006">
    <property type="entry name" value="CheY-like_superfamily"/>
</dbReference>
<evidence type="ECO:0000313" key="4">
    <source>
        <dbReference type="Proteomes" id="UP000295696"/>
    </source>
</evidence>
<accession>A0A4R3JHX5</accession>
<sequence>MTEAALASADASARADASRPSVFLVEDDALIALDLAMQVEDMGYDVLGPYHNVATAMAALEEHLPDAAVLDFNLSKNETSAPIAEKLIATGVPLTFLSGYAPSDFPEMCGLTGQRVLCKPVNSKHLEETLGTLTANRK</sequence>
<evidence type="ECO:0000313" key="3">
    <source>
        <dbReference type="EMBL" id="TCS65594.1"/>
    </source>
</evidence>
<gene>
    <name evidence="3" type="ORF">EDD52_1039</name>
</gene>